<dbReference type="GO" id="GO:0061630">
    <property type="term" value="F:ubiquitin protein ligase activity"/>
    <property type="evidence" value="ECO:0007669"/>
    <property type="project" value="InterPro"/>
</dbReference>
<dbReference type="InterPro" id="IPR001841">
    <property type="entry name" value="Znf_RING"/>
</dbReference>
<proteinExistence type="predicted"/>
<dbReference type="Pfam" id="PF13923">
    <property type="entry name" value="zf-C3HC4_2"/>
    <property type="match status" value="1"/>
</dbReference>
<dbReference type="PANTHER" id="PTHR47094:SF1">
    <property type="entry name" value="RING-TYPE E3 UBIQUITIN TRANSFERASE"/>
    <property type="match status" value="1"/>
</dbReference>
<dbReference type="GO" id="GO:0006511">
    <property type="term" value="P:ubiquitin-dependent protein catabolic process"/>
    <property type="evidence" value="ECO:0007669"/>
    <property type="project" value="TreeGrafter"/>
</dbReference>
<accession>A0A816S5C5</accession>
<dbReference type="SUPFAM" id="SSF57850">
    <property type="entry name" value="RING/U-box"/>
    <property type="match status" value="1"/>
</dbReference>
<evidence type="ECO:0000313" key="7">
    <source>
        <dbReference type="EMBL" id="CAF2083676.1"/>
    </source>
</evidence>
<dbReference type="InterPro" id="IPR017907">
    <property type="entry name" value="Znf_RING_CS"/>
</dbReference>
<dbReference type="PROSITE" id="PS00518">
    <property type="entry name" value="ZF_RING_1"/>
    <property type="match status" value="1"/>
</dbReference>
<dbReference type="AlphaFoldDB" id="A0A816S5C5"/>
<protein>
    <recommendedName>
        <fullName evidence="6">RING-type domain-containing protein</fullName>
    </recommendedName>
</protein>
<evidence type="ECO:0000256" key="3">
    <source>
        <dbReference type="ARBA" id="ARBA00022833"/>
    </source>
</evidence>
<dbReference type="InterPro" id="IPR049627">
    <property type="entry name" value="SLX8"/>
</dbReference>
<dbReference type="Proteomes" id="UP000663824">
    <property type="component" value="Unassembled WGS sequence"/>
</dbReference>
<dbReference type="CDD" id="cd19669">
    <property type="entry name" value="UBR-box"/>
    <property type="match status" value="1"/>
</dbReference>
<dbReference type="InterPro" id="IPR013083">
    <property type="entry name" value="Znf_RING/FYVE/PHD"/>
</dbReference>
<dbReference type="GO" id="GO:0032183">
    <property type="term" value="F:SUMO binding"/>
    <property type="evidence" value="ECO:0007669"/>
    <property type="project" value="TreeGrafter"/>
</dbReference>
<dbReference type="SMART" id="SM00184">
    <property type="entry name" value="RING"/>
    <property type="match status" value="1"/>
</dbReference>
<evidence type="ECO:0000256" key="4">
    <source>
        <dbReference type="PROSITE-ProRule" id="PRU00175"/>
    </source>
</evidence>
<keyword evidence="1" id="KW-0479">Metal-binding</keyword>
<keyword evidence="2 4" id="KW-0863">Zinc-finger</keyword>
<evidence type="ECO:0000259" key="6">
    <source>
        <dbReference type="PROSITE" id="PS50089"/>
    </source>
</evidence>
<dbReference type="GO" id="GO:0140082">
    <property type="term" value="F:SUMO-ubiquitin ligase activity"/>
    <property type="evidence" value="ECO:0007669"/>
    <property type="project" value="TreeGrafter"/>
</dbReference>
<evidence type="ECO:0000313" key="8">
    <source>
        <dbReference type="Proteomes" id="UP000663824"/>
    </source>
</evidence>
<evidence type="ECO:0000256" key="1">
    <source>
        <dbReference type="ARBA" id="ARBA00022723"/>
    </source>
</evidence>
<feature type="domain" description="RING-type" evidence="6">
    <location>
        <begin position="22"/>
        <end position="60"/>
    </location>
</feature>
<evidence type="ECO:0000256" key="2">
    <source>
        <dbReference type="ARBA" id="ARBA00022771"/>
    </source>
</evidence>
<dbReference type="PROSITE" id="PS50089">
    <property type="entry name" value="ZF_RING_2"/>
    <property type="match status" value="1"/>
</dbReference>
<dbReference type="EMBL" id="CAJNRE010009622">
    <property type="protein sequence ID" value="CAF2083676.1"/>
    <property type="molecule type" value="Genomic_DNA"/>
</dbReference>
<dbReference type="GO" id="GO:0008270">
    <property type="term" value="F:zinc ion binding"/>
    <property type="evidence" value="ECO:0007669"/>
    <property type="project" value="UniProtKB-KW"/>
</dbReference>
<evidence type="ECO:0000256" key="5">
    <source>
        <dbReference type="SAM" id="Coils"/>
    </source>
</evidence>
<reference evidence="7" key="1">
    <citation type="submission" date="2021-02" db="EMBL/GenBank/DDBJ databases">
        <authorList>
            <person name="Nowell W R."/>
        </authorList>
    </citation>
    <scope>NUCLEOTIDE SEQUENCE</scope>
</reference>
<keyword evidence="5" id="KW-0175">Coiled coil</keyword>
<dbReference type="Gene3D" id="3.30.40.10">
    <property type="entry name" value="Zinc/RING finger domain, C3HC4 (zinc finger)"/>
    <property type="match status" value="1"/>
</dbReference>
<keyword evidence="3" id="KW-0862">Zinc</keyword>
<gene>
    <name evidence="7" type="ORF">MBJ925_LOCUS19114</name>
</gene>
<sequence length="446" mass="51558">MATAMSANCLISPEPLLEQFNCPICLNIMKDVWVTTCFHRFCEECIKESINSNHRCPLCNKDLQQDNIQQSINSNHRCPLCNKDLQQDNIQRDAQYNTLLEAIDKAIQDAEAHKAAVFANQIVTQIGDNSVRTILEELFRDTLVTSLANHLTSENDMRSRYKRKKSDIEAAYNRAVVKIQEKKSTKEEYKKNLDELTIKFKEDIKKLDEEIRNVQVLFIQAYKNHLNEHVSNFGAVSTQIRVTLWKADHFFKNKDNQYPIVLMRPEDRMEILLEALNELILLHNDKVVKTDGMVLFTCINSLDDLSEQSVIKRLKRMDIEDDNDDDNNSLLTVSRNCRPILEHKLLRGTLVVIHGEVLLESEIPKKCFKQVYHEDPHQKHLVDYFQCPQCGKDGKPLRWICKSCASGCHKNHDITPLIFGNEASGPKCDCSKSDRRKNVCQIYPRN</sequence>
<dbReference type="PANTHER" id="PTHR47094">
    <property type="entry name" value="ELFLESS, ISOFORM B"/>
    <property type="match status" value="1"/>
</dbReference>
<organism evidence="7 8">
    <name type="scientific">Rotaria magnacalcarata</name>
    <dbReference type="NCBI Taxonomy" id="392030"/>
    <lineage>
        <taxon>Eukaryota</taxon>
        <taxon>Metazoa</taxon>
        <taxon>Spiralia</taxon>
        <taxon>Gnathifera</taxon>
        <taxon>Rotifera</taxon>
        <taxon>Eurotatoria</taxon>
        <taxon>Bdelloidea</taxon>
        <taxon>Philodinida</taxon>
        <taxon>Philodinidae</taxon>
        <taxon>Rotaria</taxon>
    </lineage>
</organism>
<dbReference type="GO" id="GO:0033768">
    <property type="term" value="C:SUMO-targeted ubiquitin ligase complex"/>
    <property type="evidence" value="ECO:0007669"/>
    <property type="project" value="TreeGrafter"/>
</dbReference>
<feature type="coiled-coil region" evidence="5">
    <location>
        <begin position="172"/>
        <end position="210"/>
    </location>
</feature>
<name>A0A816S5C5_9BILA</name>
<comment type="caution">
    <text evidence="7">The sequence shown here is derived from an EMBL/GenBank/DDBJ whole genome shotgun (WGS) entry which is preliminary data.</text>
</comment>